<organism evidence="3 4">
    <name type="scientific">Microbacterium flavum</name>
    <dbReference type="NCBI Taxonomy" id="415216"/>
    <lineage>
        <taxon>Bacteria</taxon>
        <taxon>Bacillati</taxon>
        <taxon>Actinomycetota</taxon>
        <taxon>Actinomycetes</taxon>
        <taxon>Micrococcales</taxon>
        <taxon>Microbacteriaceae</taxon>
        <taxon>Microbacterium</taxon>
    </lineage>
</organism>
<sequence>MLGALIGPASAAAQASVLAPAEARTGWVWPVTPPRITAPYAAPAHEYGPGHRGIDLAAPLGTPLSSPAAGVIAFAGSVAGRGVVTIDHGDGYVTTLEPVSDAAAIGREVEAGDVVARAGTGGHAAPGSVHFGVRKDGAYINPMLLLGTLPRAVLLPCCEG</sequence>
<proteinExistence type="predicted"/>
<name>A0ABS5XWA9_9MICO</name>
<evidence type="ECO:0000259" key="2">
    <source>
        <dbReference type="Pfam" id="PF01551"/>
    </source>
</evidence>
<protein>
    <submittedName>
        <fullName evidence="3">M23 family metallopeptidase</fullName>
    </submittedName>
</protein>
<evidence type="ECO:0000313" key="3">
    <source>
        <dbReference type="EMBL" id="MBT8798827.1"/>
    </source>
</evidence>
<evidence type="ECO:0000256" key="1">
    <source>
        <dbReference type="ARBA" id="ARBA00022729"/>
    </source>
</evidence>
<dbReference type="InterPro" id="IPR050570">
    <property type="entry name" value="Cell_wall_metabolism_enzyme"/>
</dbReference>
<keyword evidence="1" id="KW-0732">Signal</keyword>
<reference evidence="3 4" key="1">
    <citation type="submission" date="2021-03" db="EMBL/GenBank/DDBJ databases">
        <title>Microbacterium pauli sp. nov., isolated from microfiltered milk.</title>
        <authorList>
            <person name="Bellassi P."/>
            <person name="Fontana A."/>
            <person name="Callegari M.L."/>
            <person name="Lorenzo M."/>
            <person name="Cappa F."/>
        </authorList>
    </citation>
    <scope>NUCLEOTIDE SEQUENCE [LARGE SCALE GENOMIC DNA]</scope>
    <source>
        <strain evidence="3 4">DSM 18909</strain>
    </source>
</reference>
<dbReference type="PANTHER" id="PTHR21666">
    <property type="entry name" value="PEPTIDASE-RELATED"/>
    <property type="match status" value="1"/>
</dbReference>
<comment type="caution">
    <text evidence="3">The sequence shown here is derived from an EMBL/GenBank/DDBJ whole genome shotgun (WGS) entry which is preliminary data.</text>
</comment>
<evidence type="ECO:0000313" key="4">
    <source>
        <dbReference type="Proteomes" id="UP000740605"/>
    </source>
</evidence>
<dbReference type="Pfam" id="PF01551">
    <property type="entry name" value="Peptidase_M23"/>
    <property type="match status" value="1"/>
</dbReference>
<dbReference type="Gene3D" id="2.70.70.10">
    <property type="entry name" value="Glucose Permease (Domain IIA)"/>
    <property type="match status" value="1"/>
</dbReference>
<dbReference type="CDD" id="cd12797">
    <property type="entry name" value="M23_peptidase"/>
    <property type="match status" value="1"/>
</dbReference>
<gene>
    <name evidence="3" type="ORF">J0P97_12195</name>
</gene>
<keyword evidence="4" id="KW-1185">Reference proteome</keyword>
<dbReference type="PANTHER" id="PTHR21666:SF289">
    <property type="entry name" value="L-ALA--D-GLU ENDOPEPTIDASE"/>
    <property type="match status" value="1"/>
</dbReference>
<dbReference type="InterPro" id="IPR016047">
    <property type="entry name" value="M23ase_b-sheet_dom"/>
</dbReference>
<dbReference type="SUPFAM" id="SSF51261">
    <property type="entry name" value="Duplicated hybrid motif"/>
    <property type="match status" value="1"/>
</dbReference>
<dbReference type="InterPro" id="IPR011055">
    <property type="entry name" value="Dup_hybrid_motif"/>
</dbReference>
<dbReference type="EMBL" id="JAFLHG010000011">
    <property type="protein sequence ID" value="MBT8798827.1"/>
    <property type="molecule type" value="Genomic_DNA"/>
</dbReference>
<accession>A0ABS5XWA9</accession>
<feature type="domain" description="M23ase beta-sheet core" evidence="2">
    <location>
        <begin position="50"/>
        <end position="142"/>
    </location>
</feature>
<dbReference type="Proteomes" id="UP000740605">
    <property type="component" value="Unassembled WGS sequence"/>
</dbReference>